<dbReference type="InterPro" id="IPR048389">
    <property type="entry name" value="YciQ-like_C"/>
</dbReference>
<evidence type="ECO:0000313" key="5">
    <source>
        <dbReference type="EMBL" id="KKT39321.1"/>
    </source>
</evidence>
<feature type="transmembrane region" description="Helical" evidence="2">
    <location>
        <begin position="478"/>
        <end position="499"/>
    </location>
</feature>
<organism evidence="5 6">
    <name type="scientific">Candidatus Collierbacteria bacterium GW2011_GWF1_44_12</name>
    <dbReference type="NCBI Taxonomy" id="1618402"/>
    <lineage>
        <taxon>Bacteria</taxon>
        <taxon>Candidatus Collieribacteriota</taxon>
    </lineage>
</organism>
<feature type="transmembrane region" description="Helical" evidence="2">
    <location>
        <begin position="269"/>
        <end position="285"/>
    </location>
</feature>
<feature type="transmembrane region" description="Helical" evidence="2">
    <location>
        <begin position="452"/>
        <end position="472"/>
    </location>
</feature>
<dbReference type="Proteomes" id="UP000034097">
    <property type="component" value="Unassembled WGS sequence"/>
</dbReference>
<evidence type="ECO:0000259" key="3">
    <source>
        <dbReference type="Pfam" id="PF09972"/>
    </source>
</evidence>
<gene>
    <name evidence="5" type="ORF">UW26_C0004G0008</name>
</gene>
<proteinExistence type="predicted"/>
<name>A0A0G1GW50_9BACT</name>
<protein>
    <submittedName>
        <fullName evidence="5">Putative membrane protein</fullName>
    </submittedName>
</protein>
<feature type="domain" description="DUF2207" evidence="3">
    <location>
        <begin position="48"/>
        <end position="230"/>
    </location>
</feature>
<comment type="caution">
    <text evidence="5">The sequence shown here is derived from an EMBL/GenBank/DDBJ whole genome shotgun (WGS) entry which is preliminary data.</text>
</comment>
<feature type="domain" description="Predicted membrane protein YciQ-like C-terminal" evidence="4">
    <location>
        <begin position="314"/>
        <end position="556"/>
    </location>
</feature>
<dbReference type="EMBL" id="LCHQ01000004">
    <property type="protein sequence ID" value="KKT39321.1"/>
    <property type="molecule type" value="Genomic_DNA"/>
</dbReference>
<dbReference type="Pfam" id="PF09972">
    <property type="entry name" value="DUF2207"/>
    <property type="match status" value="1"/>
</dbReference>
<evidence type="ECO:0000256" key="1">
    <source>
        <dbReference type="SAM" id="MobiDB-lite"/>
    </source>
</evidence>
<dbReference type="AlphaFoldDB" id="A0A0G1GW50"/>
<reference evidence="5 6" key="1">
    <citation type="journal article" date="2015" name="Nature">
        <title>rRNA introns, odd ribosomes, and small enigmatic genomes across a large radiation of phyla.</title>
        <authorList>
            <person name="Brown C.T."/>
            <person name="Hug L.A."/>
            <person name="Thomas B.C."/>
            <person name="Sharon I."/>
            <person name="Castelle C.J."/>
            <person name="Singh A."/>
            <person name="Wilkins M.J."/>
            <person name="Williams K.H."/>
            <person name="Banfield J.F."/>
        </authorList>
    </citation>
    <scope>NUCLEOTIDE SEQUENCE [LARGE SCALE GENOMIC DNA]</scope>
</reference>
<evidence type="ECO:0000313" key="6">
    <source>
        <dbReference type="Proteomes" id="UP000034097"/>
    </source>
</evidence>
<evidence type="ECO:0000259" key="4">
    <source>
        <dbReference type="Pfam" id="PF20990"/>
    </source>
</evidence>
<evidence type="ECO:0000256" key="2">
    <source>
        <dbReference type="SAM" id="Phobius"/>
    </source>
</evidence>
<dbReference type="PATRIC" id="fig|1618402.3.peg.174"/>
<dbReference type="InterPro" id="IPR018702">
    <property type="entry name" value="DUF2207"/>
</dbReference>
<dbReference type="Pfam" id="PF20990">
    <property type="entry name" value="DUF2207_C"/>
    <property type="match status" value="1"/>
</dbReference>
<keyword evidence="2" id="KW-1133">Transmembrane helix</keyword>
<accession>A0A0G1GW50</accession>
<keyword evidence="2" id="KW-0812">Transmembrane</keyword>
<keyword evidence="2" id="KW-0472">Membrane</keyword>
<feature type="region of interest" description="Disordered" evidence="1">
    <location>
        <begin position="605"/>
        <end position="627"/>
    </location>
</feature>
<sequence length="627" mass="69522">MSDRLLPPQAGVFLFPVLRLDMLKMITLLIALFSFVLIPQQAHAKSYTIDNAQIDVQINPDGTADVSETRTYSFDGHFENGEWRTNIEKNRIDINSVSLSEDGKEYQLNSALSPGYYSVDEVGSDLVIKWKYSADDETKNFTIKFKIMDAVSNYSDTAQFYWKFIGDGWGVSTQKVHAIVKLPYPATEEHLKAWGHGPLDGVVSITDLSTITFEVNFLPANTFFEGRVVFPTLSGIPIDSDTKLQEIITEEAAYINETIEQEERMKFKPFNFIFFLSLIGALYTWKAQSWFKKWLEKGKDPKLPEINPAGSLHEPPSDLDPAMVDALLAFSYLPSTNSVTATILNLCRKKIIKITQQKKAPVLGLFSLEPEITFEIKDNPSLTEIESKVVSLLYLDEQTSITKTEILEKLKDDTTRLTDWNAWRDKVKSQLLKNGYLDTESNKLKSQMIIDIVFSGIFSFIVIFFAQFLGIFSSRPELIVLGVMGISGIYVFLLIIFYITMDKRTLKGAQEAAGWIAFKKYLKDYSVTKNYPLESVIIWEKYIVYGSALGISLKALSELPIKFKGATTQTSYLYAAGLSDSGQLNFGSLSTGFNSLSSSYGASGSGSSGGFSGGGGGGGGGSGGGMS</sequence>